<dbReference type="Proteomes" id="UP000792374">
    <property type="component" value="Genome"/>
</dbReference>
<proteinExistence type="predicted"/>
<name>A0ABM9QKB3_9POXV</name>
<dbReference type="EMBL" id="HF679133">
    <property type="protein sequence ID" value="CCU55970.1"/>
    <property type="molecule type" value="Genomic_DNA"/>
</dbReference>
<organism evidence="1 2">
    <name type="scientific">Choristoneura rosaceana entomopoxvirus 'L'</name>
    <dbReference type="NCBI Taxonomy" id="1293539"/>
    <lineage>
        <taxon>Viruses</taxon>
        <taxon>Varidnaviria</taxon>
        <taxon>Bamfordvirae</taxon>
        <taxon>Nucleocytoviricota</taxon>
        <taxon>Pokkesviricetes</taxon>
        <taxon>Chitovirales</taxon>
        <taxon>Poxviridae</taxon>
        <taxon>Entomopoxvirinae</taxon>
        <taxon>Betaentomopoxvirus</taxon>
        <taxon>Betaentomopoxvirus crosaceana</taxon>
        <taxon>Choristoneura rosaceana entomopoxvirus</taxon>
    </lineage>
</organism>
<accession>A0ABM9QKB3</accession>
<protein>
    <submittedName>
        <fullName evidence="1">N1R/p28-like protein</fullName>
    </submittedName>
</protein>
<gene>
    <name evidence="1" type="ORF">CHREV_068</name>
</gene>
<dbReference type="GeneID" id="15613393"/>
<sequence>MENLLIKTNDINELNYSFNDELDKNFIENFNEIFKFNNKNVKIVGSIDKPYFRGKDILDILGYNLDSGFVTKLLSKLPDGDKNSLKNIYDELLTKTVSNHINIKYHEDK</sequence>
<reference evidence="1" key="1">
    <citation type="journal article" date="2013" name="J. Virol.">
        <title>New Insights into the Evolution of Entomopoxvirinae from the Complete Genome Sequences of Four Entomopoxviruses Infecting Adoxophyes honmai, Choristoneura biennis, Choristoneura rosaceana, and Mythimna separata.</title>
        <authorList>
            <person name="Theze J."/>
            <person name="Takatsuka J."/>
            <person name="Li Z."/>
            <person name="Gallais J."/>
            <person name="Doucet D."/>
            <person name="Arif B."/>
            <person name="Nakai M."/>
            <person name="Herniou E.A."/>
        </authorList>
    </citation>
    <scope>NUCLEOTIDE SEQUENCE</scope>
</reference>
<dbReference type="RefSeq" id="YP_008004472.1">
    <property type="nucleotide sequence ID" value="NC_021249.1"/>
</dbReference>
<evidence type="ECO:0000313" key="2">
    <source>
        <dbReference type="Proteomes" id="UP000792374"/>
    </source>
</evidence>
<evidence type="ECO:0000313" key="1">
    <source>
        <dbReference type="EMBL" id="CCU55970.1"/>
    </source>
</evidence>
<keyword evidence="2" id="KW-1185">Reference proteome</keyword>